<comment type="caution">
    <text evidence="2">The sequence shown here is derived from an EMBL/GenBank/DDBJ whole genome shotgun (WGS) entry which is preliminary data.</text>
</comment>
<keyword evidence="3" id="KW-1185">Reference proteome</keyword>
<feature type="compositionally biased region" description="Low complexity" evidence="1">
    <location>
        <begin position="1"/>
        <end position="12"/>
    </location>
</feature>
<protein>
    <recommendedName>
        <fullName evidence="4">Arabinanase/levansucrase/invertase</fullName>
    </recommendedName>
</protein>
<evidence type="ECO:0000313" key="3">
    <source>
        <dbReference type="Proteomes" id="UP001054857"/>
    </source>
</evidence>
<name>A0AAD3DM95_9CHLO</name>
<dbReference type="PANTHER" id="PTHR35279:SF1">
    <property type="entry name" value="ARABINANASE_LEVANSUCRASE_INVERTASE"/>
    <property type="match status" value="1"/>
</dbReference>
<evidence type="ECO:0000256" key="1">
    <source>
        <dbReference type="SAM" id="MobiDB-lite"/>
    </source>
</evidence>
<sequence>GVVSGSSSNAAVAGGGSGAGSGQQGPVEGLRMRPGLAMSQDGRNWARIEADHHTGALFDVGAPGEPDHLYVASPQVVAVGPGDMRMFYTSWDPSRRRFVVLLATSPDGFKWTKRGVLFDPAALAAAAANSDDEDDGAAFDALGAATVSVVRDVDNRQFLMFYEAVATDNRRCIGLAVSKDGNKWRRYGAPVLEAAAGGPTAEAEAGGGAWDAGDVGSPCSVSMSEGRWRLYYAGRRQSGTGPWQGIGLALSVEGGGSFEGVPVSFKRRTPKPGSGPALAR</sequence>
<evidence type="ECO:0008006" key="4">
    <source>
        <dbReference type="Google" id="ProtNLM"/>
    </source>
</evidence>
<proteinExistence type="predicted"/>
<dbReference type="AlphaFoldDB" id="A0AAD3DM95"/>
<gene>
    <name evidence="2" type="ORF">Agub_g4438</name>
</gene>
<dbReference type="Proteomes" id="UP001054857">
    <property type="component" value="Unassembled WGS sequence"/>
</dbReference>
<feature type="non-terminal residue" evidence="2">
    <location>
        <position position="1"/>
    </location>
</feature>
<accession>A0AAD3DM95</accession>
<feature type="compositionally biased region" description="Gly residues" evidence="1">
    <location>
        <begin position="13"/>
        <end position="23"/>
    </location>
</feature>
<reference evidence="2 3" key="1">
    <citation type="journal article" date="2021" name="Sci. Rep.">
        <title>Genome sequencing of the multicellular alga Astrephomene provides insights into convergent evolution of germ-soma differentiation.</title>
        <authorList>
            <person name="Yamashita S."/>
            <person name="Yamamoto K."/>
            <person name="Matsuzaki R."/>
            <person name="Suzuki S."/>
            <person name="Yamaguchi H."/>
            <person name="Hirooka S."/>
            <person name="Minakuchi Y."/>
            <person name="Miyagishima S."/>
            <person name="Kawachi M."/>
            <person name="Toyoda A."/>
            <person name="Nozaki H."/>
        </authorList>
    </citation>
    <scope>NUCLEOTIDE SEQUENCE [LARGE SCALE GENOMIC DNA]</scope>
    <source>
        <strain evidence="2 3">NIES-4017</strain>
    </source>
</reference>
<organism evidence="2 3">
    <name type="scientific">Astrephomene gubernaculifera</name>
    <dbReference type="NCBI Taxonomy" id="47775"/>
    <lineage>
        <taxon>Eukaryota</taxon>
        <taxon>Viridiplantae</taxon>
        <taxon>Chlorophyta</taxon>
        <taxon>core chlorophytes</taxon>
        <taxon>Chlorophyceae</taxon>
        <taxon>CS clade</taxon>
        <taxon>Chlamydomonadales</taxon>
        <taxon>Astrephomenaceae</taxon>
        <taxon>Astrephomene</taxon>
    </lineage>
</organism>
<dbReference type="Gene3D" id="2.115.10.20">
    <property type="entry name" value="Glycosyl hydrolase domain, family 43"/>
    <property type="match status" value="2"/>
</dbReference>
<dbReference type="SUPFAM" id="SSF75005">
    <property type="entry name" value="Arabinanase/levansucrase/invertase"/>
    <property type="match status" value="2"/>
</dbReference>
<feature type="region of interest" description="Disordered" evidence="1">
    <location>
        <begin position="1"/>
        <end position="30"/>
    </location>
</feature>
<dbReference type="EMBL" id="BMAR01000005">
    <property type="protein sequence ID" value="GFR43367.1"/>
    <property type="molecule type" value="Genomic_DNA"/>
</dbReference>
<dbReference type="PANTHER" id="PTHR35279">
    <property type="match status" value="1"/>
</dbReference>
<evidence type="ECO:0000313" key="2">
    <source>
        <dbReference type="EMBL" id="GFR43367.1"/>
    </source>
</evidence>
<dbReference type="InterPro" id="IPR023296">
    <property type="entry name" value="Glyco_hydro_beta-prop_sf"/>
</dbReference>
<feature type="region of interest" description="Disordered" evidence="1">
    <location>
        <begin position="261"/>
        <end position="280"/>
    </location>
</feature>